<evidence type="ECO:0000256" key="5">
    <source>
        <dbReference type="ARBA" id="ARBA00023002"/>
    </source>
</evidence>
<evidence type="ECO:0000256" key="2">
    <source>
        <dbReference type="ARBA" id="ARBA00022630"/>
    </source>
</evidence>
<evidence type="ECO:0000256" key="3">
    <source>
        <dbReference type="ARBA" id="ARBA00022827"/>
    </source>
</evidence>
<proteinExistence type="inferred from homology"/>
<dbReference type="Pfam" id="PF00743">
    <property type="entry name" value="FMO-like"/>
    <property type="match status" value="2"/>
</dbReference>
<dbReference type="EMBL" id="HBIJ01017090">
    <property type="protein sequence ID" value="CAE0370606.1"/>
    <property type="molecule type" value="Transcribed_RNA"/>
</dbReference>
<organism evidence="6">
    <name type="scientific">Aureoumbra lagunensis</name>
    <dbReference type="NCBI Taxonomy" id="44058"/>
    <lineage>
        <taxon>Eukaryota</taxon>
        <taxon>Sar</taxon>
        <taxon>Stramenopiles</taxon>
        <taxon>Ochrophyta</taxon>
        <taxon>Pelagophyceae</taxon>
        <taxon>Pelagomonadales</taxon>
        <taxon>Aureoumbra</taxon>
    </lineage>
</organism>
<dbReference type="InterPro" id="IPR020946">
    <property type="entry name" value="Flavin_mOase-like"/>
</dbReference>
<evidence type="ECO:0008006" key="7">
    <source>
        <dbReference type="Google" id="ProtNLM"/>
    </source>
</evidence>
<dbReference type="GO" id="GO:0050660">
    <property type="term" value="F:flavin adenine dinucleotide binding"/>
    <property type="evidence" value="ECO:0007669"/>
    <property type="project" value="InterPro"/>
</dbReference>
<dbReference type="PIRSF" id="PIRSF000332">
    <property type="entry name" value="FMO"/>
    <property type="match status" value="1"/>
</dbReference>
<dbReference type="GO" id="GO:0050661">
    <property type="term" value="F:NADP binding"/>
    <property type="evidence" value="ECO:0007669"/>
    <property type="project" value="InterPro"/>
</dbReference>
<gene>
    <name evidence="6" type="ORF">ALAG00032_LOCUS11385</name>
</gene>
<dbReference type="InterPro" id="IPR036188">
    <property type="entry name" value="FAD/NAD-bd_sf"/>
</dbReference>
<reference evidence="6" key="1">
    <citation type="submission" date="2021-01" db="EMBL/GenBank/DDBJ databases">
        <authorList>
            <person name="Corre E."/>
            <person name="Pelletier E."/>
            <person name="Niang G."/>
            <person name="Scheremetjew M."/>
            <person name="Finn R."/>
            <person name="Kale V."/>
            <person name="Holt S."/>
            <person name="Cochrane G."/>
            <person name="Meng A."/>
            <person name="Brown T."/>
            <person name="Cohen L."/>
        </authorList>
    </citation>
    <scope>NUCLEOTIDE SEQUENCE</scope>
    <source>
        <strain evidence="6">CCMP1510</strain>
    </source>
</reference>
<dbReference type="SUPFAM" id="SSF51905">
    <property type="entry name" value="FAD/NAD(P)-binding domain"/>
    <property type="match status" value="1"/>
</dbReference>
<protein>
    <recommendedName>
        <fullName evidence="7">Flavin-containing monooxygenase</fullName>
    </recommendedName>
</protein>
<keyword evidence="5" id="KW-0560">Oxidoreductase</keyword>
<dbReference type="PRINTS" id="PR00370">
    <property type="entry name" value="FMOXYGENASE"/>
</dbReference>
<accession>A0A7S3K059</accession>
<name>A0A7S3K059_9STRA</name>
<evidence type="ECO:0000256" key="1">
    <source>
        <dbReference type="ARBA" id="ARBA00009183"/>
    </source>
</evidence>
<comment type="similarity">
    <text evidence="1">Belongs to the FMO family.</text>
</comment>
<sequence length="602" mass="67473">MNDEKKSVCIVGAGISGLCAIKETREVGFEPFCFELCRDVGGVFNLALNGGRVYDNCHLTVSSRFMLMSSYPTSKIEHWHHSEYLKYIQDFSKEFDLLKHISFHTEVKWIEKEGDKWRVTTKSVLDDSTQTKLFDAVAICCGTHQIPKKIDLPGIEQFKGKVVHTKDYYNNESFVGKKVVSVGFGESGADIIKEVSNVAGSMTMSIRSYPFILPRQPDKAHTLSTDSHPVIILAALSQPIDWYLRPLRAIVLILGTAVTSCLYLIGSFLFRNNSDKEESKPKLDSFRQPIDNGPMIDLNTPSTKEHFELMHSWAMFDKTCPANKFCTKNATCVPNIVSGKLQVNASGIKTFEHNKVIFNDGTSADCEVLLACIGYDDAFPFLDSKYHPPQGVRSLYLHAFHPDQDLCSLSFIGFNRPSIGGIPLCSELICRYWALLISGQRSLPADVAVRAKVQARKETEQFALSPGVNSLMFLPDFLHEVVHQIGCEPNIPTILKYGGFHLLLKILTANPIPHLFRLKGPGATPELSAKAIFVSEGSVDFWFGVWLALQNALADLGIKRVPAYSLHDYSYNHGQTYRDYFFKYCGLSNLDAPLDKYKYIKT</sequence>
<keyword evidence="4" id="KW-0521">NADP</keyword>
<keyword evidence="2" id="KW-0285">Flavoprotein</keyword>
<dbReference type="InterPro" id="IPR050346">
    <property type="entry name" value="FMO-like"/>
</dbReference>
<dbReference type="AlphaFoldDB" id="A0A7S3K059"/>
<dbReference type="PANTHER" id="PTHR23023">
    <property type="entry name" value="DIMETHYLANILINE MONOOXYGENASE"/>
    <property type="match status" value="1"/>
</dbReference>
<evidence type="ECO:0000256" key="4">
    <source>
        <dbReference type="ARBA" id="ARBA00022857"/>
    </source>
</evidence>
<dbReference type="InterPro" id="IPR000960">
    <property type="entry name" value="Flavin_mOase"/>
</dbReference>
<evidence type="ECO:0000313" key="6">
    <source>
        <dbReference type="EMBL" id="CAE0370606.1"/>
    </source>
</evidence>
<dbReference type="Gene3D" id="3.50.50.60">
    <property type="entry name" value="FAD/NAD(P)-binding domain"/>
    <property type="match status" value="3"/>
</dbReference>
<dbReference type="GO" id="GO:0004499">
    <property type="term" value="F:N,N-dimethylaniline monooxygenase activity"/>
    <property type="evidence" value="ECO:0007669"/>
    <property type="project" value="InterPro"/>
</dbReference>
<keyword evidence="3" id="KW-0274">FAD</keyword>